<comment type="caution">
    <text evidence="2">The sequence shown here is derived from an EMBL/GenBank/DDBJ whole genome shotgun (WGS) entry which is preliminary data.</text>
</comment>
<name>A0A1F6CA85_HANXR</name>
<protein>
    <recommendedName>
        <fullName evidence="1">ARG and Rhodanese-Phosphatase-superfamily-associated domain-containing protein</fullName>
    </recommendedName>
</protein>
<dbReference type="AlphaFoldDB" id="A0A1F6CA85"/>
<evidence type="ECO:0000313" key="3">
    <source>
        <dbReference type="Proteomes" id="UP000178606"/>
    </source>
</evidence>
<dbReference type="EMBL" id="MFKF01000344">
    <property type="protein sequence ID" value="OGG46078.1"/>
    <property type="molecule type" value="Genomic_DNA"/>
</dbReference>
<sequence>MGDATHIIKAALEGVRLGPPLSDREGRLPHVTVYPIFPARIQEGLPPVLTLSDGRDGGALIEEVSCEDAVRITNPLSVSLYGGESECIVGQTQNRALKHNVLIPPHTSRYALVNCVERGQPTRHGKGFAVDAVCPWSIRFDKLRQLAQDGRIDQGRVWEQVEAFLRRAKVSSPTLDLCAAFQKRGQEIARALNAFPCLPGQVGLMSAVGPNLYLDLFSEPEMLERRFHGILASALVEGLIGFSDVRVPMDVAQRALEDLLKDAPHSRSLRPHFSPRGDGDLLTWGREATVAAFVSGGEWRHLAAHRAPGRLVTGGREHARDLSEARERYFSENREWLWAMQEAYAPRRRSYGDLVAGFSASAATWRMQARALRQTAGPLPGHLIGLEEADPEPDAVPLLEPGLIASAVADRASRVSAHFSADLLRVETLLDRLKIL</sequence>
<evidence type="ECO:0000313" key="2">
    <source>
        <dbReference type="EMBL" id="OGG46078.1"/>
    </source>
</evidence>
<accession>A0A1F6CA85</accession>
<feature type="domain" description="ARG and Rhodanese-Phosphatase-superfamily-associated" evidence="1">
    <location>
        <begin position="30"/>
        <end position="263"/>
    </location>
</feature>
<evidence type="ECO:0000259" key="1">
    <source>
        <dbReference type="Pfam" id="PF20208"/>
    </source>
</evidence>
<proteinExistence type="predicted"/>
<organism evidence="2 3">
    <name type="scientific">Handelsmanbacteria sp. (strain RIFCSPLOWO2_12_FULL_64_10)</name>
    <dbReference type="NCBI Taxonomy" id="1817868"/>
    <lineage>
        <taxon>Bacteria</taxon>
        <taxon>Candidatus Handelsmaniibacteriota</taxon>
    </lineage>
</organism>
<reference evidence="2 3" key="1">
    <citation type="journal article" date="2016" name="Nat. Commun.">
        <title>Thousands of microbial genomes shed light on interconnected biogeochemical processes in an aquifer system.</title>
        <authorList>
            <person name="Anantharaman K."/>
            <person name="Brown C.T."/>
            <person name="Hug L.A."/>
            <person name="Sharon I."/>
            <person name="Castelle C.J."/>
            <person name="Probst A.J."/>
            <person name="Thomas B.C."/>
            <person name="Singh A."/>
            <person name="Wilkins M.J."/>
            <person name="Karaoz U."/>
            <person name="Brodie E.L."/>
            <person name="Williams K.H."/>
            <person name="Hubbard S.S."/>
            <person name="Banfield J.F."/>
        </authorList>
    </citation>
    <scope>NUCLEOTIDE SEQUENCE [LARGE SCALE GENOMIC DNA]</scope>
    <source>
        <strain evidence="3">RIFCSPLOWO2_12_FULL_64_10</strain>
    </source>
</reference>
<dbReference type="Pfam" id="PF20208">
    <property type="entry name" value="ARPP-1"/>
    <property type="match status" value="1"/>
</dbReference>
<dbReference type="Proteomes" id="UP000178606">
    <property type="component" value="Unassembled WGS sequence"/>
</dbReference>
<dbReference type="InterPro" id="IPR046699">
    <property type="entry name" value="ARPP-1"/>
</dbReference>
<gene>
    <name evidence="2" type="ORF">A3F84_03970</name>
</gene>